<keyword evidence="2" id="KW-1185">Reference proteome</keyword>
<name>A0A1S1V461_9FIRM</name>
<dbReference type="EMBL" id="MKIE01000013">
    <property type="protein sequence ID" value="OHW61443.1"/>
    <property type="molecule type" value="Genomic_DNA"/>
</dbReference>
<organism evidence="1 2">
    <name type="scientific">Andreesenia angusta</name>
    <dbReference type="NCBI Taxonomy" id="39480"/>
    <lineage>
        <taxon>Bacteria</taxon>
        <taxon>Bacillati</taxon>
        <taxon>Bacillota</taxon>
        <taxon>Tissierellia</taxon>
        <taxon>Tissierellales</taxon>
        <taxon>Gottschalkiaceae</taxon>
        <taxon>Andreesenia</taxon>
    </lineage>
</organism>
<dbReference type="AlphaFoldDB" id="A0A1S1V461"/>
<protein>
    <submittedName>
        <fullName evidence="1">Late competence development protein ComFB</fullName>
    </submittedName>
</protein>
<evidence type="ECO:0000313" key="2">
    <source>
        <dbReference type="Proteomes" id="UP000180254"/>
    </source>
</evidence>
<accession>A0A1S1V461</accession>
<sequence length="78" mass="8934">MEVLVLDVINELKKDYGLDENSMEFELIQTLALNNLPPKYFPPNASEGEKKSFLLDKQRHIMVMAAIARAVELVKYPL</sequence>
<dbReference type="InterPro" id="IPR019657">
    <property type="entry name" value="ComFB"/>
</dbReference>
<gene>
    <name evidence="1" type="ORF">EUAN_21860</name>
</gene>
<evidence type="ECO:0000313" key="1">
    <source>
        <dbReference type="EMBL" id="OHW61443.1"/>
    </source>
</evidence>
<dbReference type="Pfam" id="PF10719">
    <property type="entry name" value="ComFB"/>
    <property type="match status" value="1"/>
</dbReference>
<comment type="caution">
    <text evidence="1">The sequence shown here is derived from an EMBL/GenBank/DDBJ whole genome shotgun (WGS) entry which is preliminary data.</text>
</comment>
<proteinExistence type="predicted"/>
<dbReference type="Proteomes" id="UP000180254">
    <property type="component" value="Unassembled WGS sequence"/>
</dbReference>
<reference evidence="1 2" key="1">
    <citation type="submission" date="2016-09" db="EMBL/GenBank/DDBJ databases">
        <title>Genome sequence of Eubacterium angustum.</title>
        <authorList>
            <person name="Poehlein A."/>
            <person name="Daniel R."/>
        </authorList>
    </citation>
    <scope>NUCLEOTIDE SEQUENCE [LARGE SCALE GENOMIC DNA]</scope>
    <source>
        <strain evidence="1 2">DSM 1989</strain>
    </source>
</reference>